<gene>
    <name evidence="1" type="ORF">C4F51_07125</name>
</gene>
<dbReference type="EMBL" id="PRDL01000001">
    <property type="protein sequence ID" value="MBE8716962.1"/>
    <property type="molecule type" value="Genomic_DNA"/>
</dbReference>
<name>A0A928V297_9GAMM</name>
<reference evidence="1" key="1">
    <citation type="submission" date="2018-07" db="EMBL/GenBank/DDBJ databases">
        <title>Genome assembly of strain Ka43.</title>
        <authorList>
            <person name="Kukolya J."/>
            <person name="Nagy I."/>
            <person name="Horvath B."/>
            <person name="Toth A."/>
        </authorList>
    </citation>
    <scope>NUCLEOTIDE SEQUENCE</scope>
    <source>
        <strain evidence="1">KB43</strain>
    </source>
</reference>
<evidence type="ECO:0000313" key="2">
    <source>
        <dbReference type="Proteomes" id="UP000652567"/>
    </source>
</evidence>
<dbReference type="AlphaFoldDB" id="A0A928V297"/>
<organism evidence="1 2">
    <name type="scientific">Cellvibrio polysaccharolyticus</name>
    <dbReference type="NCBI Taxonomy" id="2082724"/>
    <lineage>
        <taxon>Bacteria</taxon>
        <taxon>Pseudomonadati</taxon>
        <taxon>Pseudomonadota</taxon>
        <taxon>Gammaproteobacteria</taxon>
        <taxon>Cellvibrionales</taxon>
        <taxon>Cellvibrionaceae</taxon>
        <taxon>Cellvibrio</taxon>
    </lineage>
</organism>
<dbReference type="RefSeq" id="WP_193908440.1">
    <property type="nucleotide sequence ID" value="NZ_PRDL01000001.1"/>
</dbReference>
<dbReference type="Proteomes" id="UP000652567">
    <property type="component" value="Unassembled WGS sequence"/>
</dbReference>
<sequence>MYYQIIVSGDGIFFENDEKTEPVIGFLANRIVQASSEELAIATSKRDILVQWNQQFNADRKLGLPRLRIEKITPVNQWLKPKSKQDYFWFTSESHKSNYMNQLCKAPTRWFWRLGSVSH</sequence>
<evidence type="ECO:0000313" key="1">
    <source>
        <dbReference type="EMBL" id="MBE8716962.1"/>
    </source>
</evidence>
<accession>A0A928V297</accession>
<keyword evidence="2" id="KW-1185">Reference proteome</keyword>
<comment type="caution">
    <text evidence="1">The sequence shown here is derived from an EMBL/GenBank/DDBJ whole genome shotgun (WGS) entry which is preliminary data.</text>
</comment>
<protein>
    <submittedName>
        <fullName evidence="1">Uncharacterized protein</fullName>
    </submittedName>
</protein>
<proteinExistence type="predicted"/>